<dbReference type="RefSeq" id="WP_379790574.1">
    <property type="nucleotide sequence ID" value="NZ_JBHSQB010000004.1"/>
</dbReference>
<evidence type="ECO:0000313" key="3">
    <source>
        <dbReference type="Proteomes" id="UP001596287"/>
    </source>
</evidence>
<evidence type="ECO:0000256" key="1">
    <source>
        <dbReference type="SAM" id="MobiDB-lite"/>
    </source>
</evidence>
<dbReference type="EMBL" id="JBHSQB010000004">
    <property type="protein sequence ID" value="MFC6095888.1"/>
    <property type="molecule type" value="Genomic_DNA"/>
</dbReference>
<feature type="compositionally biased region" description="Basic and acidic residues" evidence="1">
    <location>
        <begin position="1"/>
        <end position="48"/>
    </location>
</feature>
<dbReference type="Proteomes" id="UP001596287">
    <property type="component" value="Unassembled WGS sequence"/>
</dbReference>
<name>A0ABW1PK09_9FLAO</name>
<accession>A0ABW1PK09</accession>
<reference evidence="3" key="1">
    <citation type="journal article" date="2019" name="Int. J. Syst. Evol. Microbiol.">
        <title>The Global Catalogue of Microorganisms (GCM) 10K type strain sequencing project: providing services to taxonomists for standard genome sequencing and annotation.</title>
        <authorList>
            <consortium name="The Broad Institute Genomics Platform"/>
            <consortium name="The Broad Institute Genome Sequencing Center for Infectious Disease"/>
            <person name="Wu L."/>
            <person name="Ma J."/>
        </authorList>
    </citation>
    <scope>NUCLEOTIDE SEQUENCE [LARGE SCALE GENOMIC DNA]</scope>
    <source>
        <strain evidence="3">CCUG 49679</strain>
    </source>
</reference>
<keyword evidence="3" id="KW-1185">Reference proteome</keyword>
<proteinExistence type="predicted"/>
<sequence length="87" mass="10000">MATNHDHRDDKKKSNEEPDFSKDSTLEFHNKQNLKDLNSEAFSSKEADVTNNADEDDEDVEYKNRSVSKTSVRDRLPRTDTGISPEQ</sequence>
<protein>
    <submittedName>
        <fullName evidence="2">Uncharacterized protein</fullName>
    </submittedName>
</protein>
<feature type="region of interest" description="Disordered" evidence="1">
    <location>
        <begin position="1"/>
        <end position="87"/>
    </location>
</feature>
<organism evidence="2 3">
    <name type="scientific">Flavobacterium qiangtangense</name>
    <dbReference type="NCBI Taxonomy" id="1442595"/>
    <lineage>
        <taxon>Bacteria</taxon>
        <taxon>Pseudomonadati</taxon>
        <taxon>Bacteroidota</taxon>
        <taxon>Flavobacteriia</taxon>
        <taxon>Flavobacteriales</taxon>
        <taxon>Flavobacteriaceae</taxon>
        <taxon>Flavobacterium</taxon>
    </lineage>
</organism>
<evidence type="ECO:0000313" key="2">
    <source>
        <dbReference type="EMBL" id="MFC6095888.1"/>
    </source>
</evidence>
<gene>
    <name evidence="2" type="ORF">ACFPVY_04455</name>
</gene>
<comment type="caution">
    <text evidence="2">The sequence shown here is derived from an EMBL/GenBank/DDBJ whole genome shotgun (WGS) entry which is preliminary data.</text>
</comment>